<organism evidence="1 2">
    <name type="scientific">Trametes cubensis</name>
    <dbReference type="NCBI Taxonomy" id="1111947"/>
    <lineage>
        <taxon>Eukaryota</taxon>
        <taxon>Fungi</taxon>
        <taxon>Dikarya</taxon>
        <taxon>Basidiomycota</taxon>
        <taxon>Agaricomycotina</taxon>
        <taxon>Agaricomycetes</taxon>
        <taxon>Polyporales</taxon>
        <taxon>Polyporaceae</taxon>
        <taxon>Trametes</taxon>
    </lineage>
</organism>
<evidence type="ECO:0000313" key="1">
    <source>
        <dbReference type="EMBL" id="KAJ8495235.1"/>
    </source>
</evidence>
<dbReference type="AlphaFoldDB" id="A0AAD7U0U5"/>
<reference evidence="1" key="1">
    <citation type="submission" date="2022-11" db="EMBL/GenBank/DDBJ databases">
        <title>Genome Sequence of Cubamyces cubensis.</title>
        <authorList>
            <person name="Buettner E."/>
        </authorList>
    </citation>
    <scope>NUCLEOTIDE SEQUENCE</scope>
    <source>
        <strain evidence="1">MPL-01</strain>
    </source>
</reference>
<dbReference type="Proteomes" id="UP001215151">
    <property type="component" value="Unassembled WGS sequence"/>
</dbReference>
<gene>
    <name evidence="1" type="ORF">ONZ51_g1807</name>
</gene>
<proteinExistence type="predicted"/>
<keyword evidence="2" id="KW-1185">Reference proteome</keyword>
<sequence>MAPTIALAKFRGRTPSYPIHGGRILDTVYLDVPAIPTSPFRVGDEIHVYCLKTKPKNRNSPADDSKYEIHPTDIRGRIVGFRTMDSETTEMVMKNDDPLSTTEYAHMTVPHIHNVTTTLPIWLRIVRWLALKLGLLPMTTRRIPVERIAVTAETEM</sequence>
<accession>A0AAD7U0U5</accession>
<protein>
    <submittedName>
        <fullName evidence="1">Uncharacterized protein</fullName>
    </submittedName>
</protein>
<name>A0AAD7U0U5_9APHY</name>
<dbReference type="EMBL" id="JAPEVG010000026">
    <property type="protein sequence ID" value="KAJ8495235.1"/>
    <property type="molecule type" value="Genomic_DNA"/>
</dbReference>
<comment type="caution">
    <text evidence="1">The sequence shown here is derived from an EMBL/GenBank/DDBJ whole genome shotgun (WGS) entry which is preliminary data.</text>
</comment>
<evidence type="ECO:0000313" key="2">
    <source>
        <dbReference type="Proteomes" id="UP001215151"/>
    </source>
</evidence>